<accession>A0A218V7F5</accession>
<name>A0A218V7F5_9PASE</name>
<dbReference type="Proteomes" id="UP000197619">
    <property type="component" value="Unassembled WGS sequence"/>
</dbReference>
<keyword evidence="2" id="KW-1185">Reference proteome</keyword>
<evidence type="ECO:0000313" key="2">
    <source>
        <dbReference type="Proteomes" id="UP000197619"/>
    </source>
</evidence>
<protein>
    <submittedName>
        <fullName evidence="1">Uncharacterized protein</fullName>
    </submittedName>
</protein>
<reference evidence="1 2" key="1">
    <citation type="submission" date="2017-05" db="EMBL/GenBank/DDBJ databases">
        <title>Genome of assembly of the Bengalese finch, Lonchura striata domestica.</title>
        <authorList>
            <person name="Colquitt B.M."/>
            <person name="Brainard M.S."/>
        </authorList>
    </citation>
    <scope>NUCLEOTIDE SEQUENCE [LARGE SCALE GENOMIC DNA]</scope>
    <source>
        <strain evidence="1">White83orange57</strain>
    </source>
</reference>
<evidence type="ECO:0000313" key="1">
    <source>
        <dbReference type="EMBL" id="OWK61482.1"/>
    </source>
</evidence>
<dbReference type="EMBL" id="MUZQ01000041">
    <property type="protein sequence ID" value="OWK61482.1"/>
    <property type="molecule type" value="Genomic_DNA"/>
</dbReference>
<organism evidence="1 2">
    <name type="scientific">Lonchura striata</name>
    <name type="common">white-rumped munia</name>
    <dbReference type="NCBI Taxonomy" id="40157"/>
    <lineage>
        <taxon>Eukaryota</taxon>
        <taxon>Metazoa</taxon>
        <taxon>Chordata</taxon>
        <taxon>Craniata</taxon>
        <taxon>Vertebrata</taxon>
        <taxon>Euteleostomi</taxon>
        <taxon>Archelosauria</taxon>
        <taxon>Archosauria</taxon>
        <taxon>Dinosauria</taxon>
        <taxon>Saurischia</taxon>
        <taxon>Theropoda</taxon>
        <taxon>Coelurosauria</taxon>
        <taxon>Aves</taxon>
        <taxon>Neognathae</taxon>
        <taxon>Neoaves</taxon>
        <taxon>Telluraves</taxon>
        <taxon>Australaves</taxon>
        <taxon>Passeriformes</taxon>
        <taxon>Passeroidea</taxon>
        <taxon>Estrildidae</taxon>
        <taxon>Estrildinae</taxon>
        <taxon>Lonchura</taxon>
    </lineage>
</organism>
<proteinExistence type="predicted"/>
<sequence>MGSLLDRDLPHKAAFYCVQNANSHWTQLIQSDLWTAFGSTVLT</sequence>
<comment type="caution">
    <text evidence="1">The sequence shown here is derived from an EMBL/GenBank/DDBJ whole genome shotgun (WGS) entry which is preliminary data.</text>
</comment>
<dbReference type="AlphaFoldDB" id="A0A218V7F5"/>
<gene>
    <name evidence="1" type="ORF">RLOC_00005462</name>
</gene>